<evidence type="ECO:0000313" key="1">
    <source>
        <dbReference type="EMBL" id="HCO25730.1"/>
    </source>
</evidence>
<proteinExistence type="predicted"/>
<dbReference type="Proteomes" id="UP000263642">
    <property type="component" value="Unassembled WGS sequence"/>
</dbReference>
<dbReference type="AlphaFoldDB" id="A0A3D3RDR0"/>
<accession>A0A3D3RDR0</accession>
<dbReference type="EMBL" id="DQAY01000135">
    <property type="protein sequence ID" value="HCO25730.1"/>
    <property type="molecule type" value="Genomic_DNA"/>
</dbReference>
<sequence>MDKGSLRKLSVPEAVLRGVLSGEVLVSQANIEDLSQLIDQSIILSMENRFYYSSKSNSGAG</sequence>
<comment type="caution">
    <text evidence="1">The sequence shown here is derived from an EMBL/GenBank/DDBJ whole genome shotgun (WGS) entry which is preliminary data.</text>
</comment>
<reference evidence="1 2" key="1">
    <citation type="journal article" date="2018" name="Nat. Biotechnol.">
        <title>A standardized bacterial taxonomy based on genome phylogeny substantially revises the tree of life.</title>
        <authorList>
            <person name="Parks D.H."/>
            <person name="Chuvochina M."/>
            <person name="Waite D.W."/>
            <person name="Rinke C."/>
            <person name="Skarshewski A."/>
            <person name="Chaumeil P.A."/>
            <person name="Hugenholtz P."/>
        </authorList>
    </citation>
    <scope>NUCLEOTIDE SEQUENCE [LARGE SCALE GENOMIC DNA]</scope>
    <source>
        <strain evidence="1">UBA9375</strain>
    </source>
</reference>
<protein>
    <submittedName>
        <fullName evidence="1">Uncharacterized protein</fullName>
    </submittedName>
</protein>
<evidence type="ECO:0000313" key="2">
    <source>
        <dbReference type="Proteomes" id="UP000263642"/>
    </source>
</evidence>
<organism evidence="1 2">
    <name type="scientific">Gimesia maris</name>
    <dbReference type="NCBI Taxonomy" id="122"/>
    <lineage>
        <taxon>Bacteria</taxon>
        <taxon>Pseudomonadati</taxon>
        <taxon>Planctomycetota</taxon>
        <taxon>Planctomycetia</taxon>
        <taxon>Planctomycetales</taxon>
        <taxon>Planctomycetaceae</taxon>
        <taxon>Gimesia</taxon>
    </lineage>
</organism>
<name>A0A3D3RDR0_9PLAN</name>
<gene>
    <name evidence="1" type="ORF">DIT97_22905</name>
</gene>